<protein>
    <submittedName>
        <fullName evidence="2">Phosphoribosyltransferase</fullName>
    </submittedName>
</protein>
<dbReference type="Gene3D" id="3.40.50.2020">
    <property type="match status" value="1"/>
</dbReference>
<evidence type="ECO:0000313" key="3">
    <source>
        <dbReference type="Proteomes" id="UP001183817"/>
    </source>
</evidence>
<dbReference type="SUPFAM" id="SSF53271">
    <property type="entry name" value="PRTase-like"/>
    <property type="match status" value="1"/>
</dbReference>
<keyword evidence="3" id="KW-1185">Reference proteome</keyword>
<comment type="caution">
    <text evidence="2">The sequence shown here is derived from an EMBL/GenBank/DDBJ whole genome shotgun (WGS) entry which is preliminary data.</text>
</comment>
<dbReference type="RefSeq" id="WP_264269314.1">
    <property type="nucleotide sequence ID" value="NZ_BAAAWO010000001.1"/>
</dbReference>
<keyword evidence="2" id="KW-0328">Glycosyltransferase</keyword>
<feature type="domain" description="Phosphoribosyltransferase" evidence="1">
    <location>
        <begin position="131"/>
        <end position="190"/>
    </location>
</feature>
<dbReference type="InterPro" id="IPR029057">
    <property type="entry name" value="PRTase-like"/>
</dbReference>
<dbReference type="GO" id="GO:0016757">
    <property type="term" value="F:glycosyltransferase activity"/>
    <property type="evidence" value="ECO:0007669"/>
    <property type="project" value="UniProtKB-KW"/>
</dbReference>
<dbReference type="Gene3D" id="3.30.1310.20">
    <property type="entry name" value="PRTase-like"/>
    <property type="match status" value="1"/>
</dbReference>
<sequence length="222" mass="24139">MTPEHIAPTRFSDRTAAGEFLAVDLQRYAKDPNALVLGLLRGGVPVAAEVAARLELELDVLAVRRLVMPERTDIAFAALAAHGEHTSLKYIEGVWDSAQLRFEKEILDGVEKAARLELEELRARLVSPVVLPVSGRTVILVDEGMASGATMLAAVELMREAGAGRIVVAVPVAPAVARKEVEPLVDEFICAITPRVFHSVSAFYSRFDSIADYEITALVPRR</sequence>
<reference evidence="2 3" key="1">
    <citation type="submission" date="2023-07" db="EMBL/GenBank/DDBJ databases">
        <title>Sequencing the genomes of 1000 actinobacteria strains.</title>
        <authorList>
            <person name="Klenk H.-P."/>
        </authorList>
    </citation>
    <scope>NUCLEOTIDE SEQUENCE [LARGE SCALE GENOMIC DNA]</scope>
    <source>
        <strain evidence="2 3">DSM 20167</strain>
    </source>
</reference>
<dbReference type="CDD" id="cd06223">
    <property type="entry name" value="PRTases_typeI"/>
    <property type="match status" value="1"/>
</dbReference>
<evidence type="ECO:0000313" key="2">
    <source>
        <dbReference type="EMBL" id="MDR7360249.1"/>
    </source>
</evidence>
<dbReference type="Pfam" id="PF00156">
    <property type="entry name" value="Pribosyltran"/>
    <property type="match status" value="1"/>
</dbReference>
<evidence type="ECO:0000259" key="1">
    <source>
        <dbReference type="Pfam" id="PF00156"/>
    </source>
</evidence>
<dbReference type="EMBL" id="JAVDYI010000001">
    <property type="protein sequence ID" value="MDR7360249.1"/>
    <property type="molecule type" value="Genomic_DNA"/>
</dbReference>
<proteinExistence type="predicted"/>
<name>A0ABU2BNM3_9MICC</name>
<accession>A0ABU2BNM3</accession>
<gene>
    <name evidence="2" type="ORF">J2S64_003940</name>
</gene>
<dbReference type="InterPro" id="IPR000836">
    <property type="entry name" value="PRTase_dom"/>
</dbReference>
<organism evidence="2 3">
    <name type="scientific">Paeniglutamicibacter sulfureus</name>
    <dbReference type="NCBI Taxonomy" id="43666"/>
    <lineage>
        <taxon>Bacteria</taxon>
        <taxon>Bacillati</taxon>
        <taxon>Actinomycetota</taxon>
        <taxon>Actinomycetes</taxon>
        <taxon>Micrococcales</taxon>
        <taxon>Micrococcaceae</taxon>
        <taxon>Paeniglutamicibacter</taxon>
    </lineage>
</organism>
<keyword evidence="2" id="KW-0808">Transferase</keyword>
<dbReference type="Proteomes" id="UP001183817">
    <property type="component" value="Unassembled WGS sequence"/>
</dbReference>